<evidence type="ECO:0008006" key="10">
    <source>
        <dbReference type="Google" id="ProtNLM"/>
    </source>
</evidence>
<dbReference type="Proteomes" id="UP000827284">
    <property type="component" value="Unassembled WGS sequence"/>
</dbReference>
<feature type="region of interest" description="Disordered" evidence="5">
    <location>
        <begin position="424"/>
        <end position="460"/>
    </location>
</feature>
<feature type="region of interest" description="Disordered" evidence="5">
    <location>
        <begin position="178"/>
        <end position="198"/>
    </location>
</feature>
<keyword evidence="4" id="KW-0539">Nucleus</keyword>
<keyword evidence="2" id="KW-0238">DNA-binding</keyword>
<dbReference type="InterPro" id="IPR051575">
    <property type="entry name" value="Myb-like_DNA-bd"/>
</dbReference>
<reference evidence="8" key="2">
    <citation type="journal article" date="2022" name="Microbiol. Resour. Announc.">
        <title>Whole-Genome Sequence of Entomortierella parvispora E1425, a Mucoromycotan Fungus Associated with Burkholderiaceae-Related Endosymbiotic Bacteria.</title>
        <authorList>
            <person name="Herlambang A."/>
            <person name="Guo Y."/>
            <person name="Takashima Y."/>
            <person name="Narisawa K."/>
            <person name="Ohta H."/>
            <person name="Nishizawa T."/>
        </authorList>
    </citation>
    <scope>NUCLEOTIDE SEQUENCE</scope>
    <source>
        <strain evidence="8">E1425</strain>
    </source>
</reference>
<proteinExistence type="predicted"/>
<dbReference type="InterPro" id="IPR001005">
    <property type="entry name" value="SANT/Myb"/>
</dbReference>
<feature type="domain" description="HTH myb-type" evidence="7">
    <location>
        <begin position="510"/>
        <end position="567"/>
    </location>
</feature>
<dbReference type="OrthoDB" id="2143914at2759"/>
<dbReference type="EMBL" id="BQFW01000007">
    <property type="protein sequence ID" value="GJJ72566.1"/>
    <property type="molecule type" value="Genomic_DNA"/>
</dbReference>
<dbReference type="GO" id="GO:0001006">
    <property type="term" value="F:RNA polymerase III type 3 promoter sequence-specific DNA binding"/>
    <property type="evidence" value="ECO:0007669"/>
    <property type="project" value="TreeGrafter"/>
</dbReference>
<feature type="region of interest" description="Disordered" evidence="5">
    <location>
        <begin position="1"/>
        <end position="53"/>
    </location>
</feature>
<evidence type="ECO:0000256" key="3">
    <source>
        <dbReference type="ARBA" id="ARBA00023163"/>
    </source>
</evidence>
<keyword evidence="3" id="KW-0804">Transcription</keyword>
<evidence type="ECO:0000256" key="1">
    <source>
        <dbReference type="ARBA" id="ARBA00023015"/>
    </source>
</evidence>
<evidence type="ECO:0000259" key="7">
    <source>
        <dbReference type="PROSITE" id="PS51294"/>
    </source>
</evidence>
<feature type="compositionally biased region" description="Basic residues" evidence="5">
    <location>
        <begin position="1"/>
        <end position="11"/>
    </location>
</feature>
<evidence type="ECO:0000256" key="2">
    <source>
        <dbReference type="ARBA" id="ARBA00023125"/>
    </source>
</evidence>
<feature type="compositionally biased region" description="Low complexity" evidence="5">
    <location>
        <begin position="450"/>
        <end position="460"/>
    </location>
</feature>
<dbReference type="SMART" id="SM00717">
    <property type="entry name" value="SANT"/>
    <property type="match status" value="2"/>
</dbReference>
<organism evidence="8 9">
    <name type="scientific">Entomortierella parvispora</name>
    <dbReference type="NCBI Taxonomy" id="205924"/>
    <lineage>
        <taxon>Eukaryota</taxon>
        <taxon>Fungi</taxon>
        <taxon>Fungi incertae sedis</taxon>
        <taxon>Mucoromycota</taxon>
        <taxon>Mortierellomycotina</taxon>
        <taxon>Mortierellomycetes</taxon>
        <taxon>Mortierellales</taxon>
        <taxon>Mortierellaceae</taxon>
        <taxon>Entomortierella</taxon>
    </lineage>
</organism>
<accession>A0A9P3LVU6</accession>
<dbReference type="InterPro" id="IPR009057">
    <property type="entry name" value="Homeodomain-like_sf"/>
</dbReference>
<dbReference type="PROSITE" id="PS50090">
    <property type="entry name" value="MYB_LIKE"/>
    <property type="match status" value="1"/>
</dbReference>
<evidence type="ECO:0000256" key="5">
    <source>
        <dbReference type="SAM" id="MobiDB-lite"/>
    </source>
</evidence>
<dbReference type="Gene3D" id="1.10.10.60">
    <property type="entry name" value="Homeodomain-like"/>
    <property type="match status" value="1"/>
</dbReference>
<dbReference type="AlphaFoldDB" id="A0A9P3LVU6"/>
<keyword evidence="9" id="KW-1185">Reference proteome</keyword>
<dbReference type="GO" id="GO:0000978">
    <property type="term" value="F:RNA polymerase II cis-regulatory region sequence-specific DNA binding"/>
    <property type="evidence" value="ECO:0007669"/>
    <property type="project" value="TreeGrafter"/>
</dbReference>
<dbReference type="GO" id="GO:0019185">
    <property type="term" value="C:snRNA-activating protein complex"/>
    <property type="evidence" value="ECO:0007669"/>
    <property type="project" value="TreeGrafter"/>
</dbReference>
<dbReference type="CDD" id="cd00167">
    <property type="entry name" value="SANT"/>
    <property type="match status" value="1"/>
</dbReference>
<name>A0A9P3LVU6_9FUNG</name>
<dbReference type="GO" id="GO:0042795">
    <property type="term" value="P:snRNA transcription by RNA polymerase II"/>
    <property type="evidence" value="ECO:0007669"/>
    <property type="project" value="TreeGrafter"/>
</dbReference>
<dbReference type="InterPro" id="IPR017930">
    <property type="entry name" value="Myb_dom"/>
</dbReference>
<feature type="domain" description="Myb-like" evidence="6">
    <location>
        <begin position="510"/>
        <end position="560"/>
    </location>
</feature>
<evidence type="ECO:0000259" key="6">
    <source>
        <dbReference type="PROSITE" id="PS50090"/>
    </source>
</evidence>
<comment type="caution">
    <text evidence="8">The sequence shown here is derived from an EMBL/GenBank/DDBJ whole genome shotgun (WGS) entry which is preliminary data.</text>
</comment>
<dbReference type="Pfam" id="PF00249">
    <property type="entry name" value="Myb_DNA-binding"/>
    <property type="match status" value="1"/>
</dbReference>
<evidence type="ECO:0000313" key="9">
    <source>
        <dbReference type="Proteomes" id="UP000827284"/>
    </source>
</evidence>
<reference evidence="8" key="1">
    <citation type="submission" date="2021-11" db="EMBL/GenBank/DDBJ databases">
        <authorList>
            <person name="Herlambang A."/>
            <person name="Guo Y."/>
            <person name="Takashima Y."/>
            <person name="Nishizawa T."/>
        </authorList>
    </citation>
    <scope>NUCLEOTIDE SEQUENCE</scope>
    <source>
        <strain evidence="8">E1425</strain>
    </source>
</reference>
<gene>
    <name evidence="8" type="ORF">EMPS_04924</name>
</gene>
<keyword evidence="1" id="KW-0805">Transcription regulation</keyword>
<dbReference type="SUPFAM" id="SSF46689">
    <property type="entry name" value="Homeodomain-like"/>
    <property type="match status" value="1"/>
</dbReference>
<dbReference type="PANTHER" id="PTHR46621:SF1">
    <property type="entry name" value="SNRNA-ACTIVATING PROTEIN COMPLEX SUBUNIT 4"/>
    <property type="match status" value="1"/>
</dbReference>
<feature type="region of interest" description="Disordered" evidence="5">
    <location>
        <begin position="384"/>
        <end position="407"/>
    </location>
</feature>
<evidence type="ECO:0000256" key="4">
    <source>
        <dbReference type="ARBA" id="ARBA00023242"/>
    </source>
</evidence>
<sequence length="590" mass="64189">MDTLPRHNKRRIQSESRTRARLPSSFKKAKNVAQSEGSEDGSLVARGKATRWTPEEDEALFEGVSLYLKSKGLQVHPPSHLPAEMDVQVLQASSLSRADRDAQTAADCLGHRPQPFPRSLSVSSFSSLRSSSNSPFALSPPAGLHPRLASAAFVASAASTGSRESRDSDRSLLNYSSNEFASSSSSPSSLSSSSSVCTGSTLTSDINHTLARVHLGNSSFEDDLEKERGLKDEGFQDEDDDDAMDLFNRFVDSSSSPQPTQINQQPFPLPTMRLPSSFSTRQEPIAVSQPSAQLQTHLGQSTAAQGSVAMNWAWEGSSNQISPFQAHLTALLAGSSGSTSGMTAPLTLPYGDEFSVSNLRLNNRSSYQLPRESLRPLTPGEILAAESSSSSPSSSDSSSSSPRSFFHIGRGSRAWQEQMLTSMAMDGPPTNILERGRDRDNTQPTQKSQNSNDNNVEPDNENVLTQESYALAVSRALSHCPWSSVVQATPRLAGIRTGVQAQARWSEALDPQVLKGPWTEAEDQLLMQRVEQFAKCWIWIADGIPGRTQRQCRTRWVQIQTRLDREKAASITVPAARAVKAEKRLRGSGN</sequence>
<protein>
    <recommendedName>
        <fullName evidence="10">Myb-like domain-containing protein</fullName>
    </recommendedName>
</protein>
<dbReference type="PROSITE" id="PS51294">
    <property type="entry name" value="HTH_MYB"/>
    <property type="match status" value="1"/>
</dbReference>
<dbReference type="GO" id="GO:0042796">
    <property type="term" value="P:snRNA transcription by RNA polymerase III"/>
    <property type="evidence" value="ECO:0007669"/>
    <property type="project" value="TreeGrafter"/>
</dbReference>
<dbReference type="PANTHER" id="PTHR46621">
    <property type="entry name" value="SNRNA-ACTIVATING PROTEIN COMPLEX SUBUNIT 4"/>
    <property type="match status" value="1"/>
</dbReference>
<feature type="compositionally biased region" description="Low complexity" evidence="5">
    <location>
        <begin position="387"/>
        <end position="404"/>
    </location>
</feature>
<evidence type="ECO:0000313" key="8">
    <source>
        <dbReference type="EMBL" id="GJJ72566.1"/>
    </source>
</evidence>